<name>W3VQJ1_MOEAP</name>
<dbReference type="HOGENOM" id="CLU_710033_0_0_1"/>
<dbReference type="PANTHER" id="PTHR40845">
    <property type="match status" value="1"/>
</dbReference>
<protein>
    <recommendedName>
        <fullName evidence="1">DUF7888 domain-containing protein</fullName>
    </recommendedName>
</protein>
<keyword evidence="3" id="KW-1185">Reference proteome</keyword>
<dbReference type="OrthoDB" id="10412585at2759"/>
<sequence>MSAEVLQSIGGAPPHFEQAEAGTGNPLTALTPTMLMLKLVSAFALMGATLALNLDDADLPRPLCLSNNVDKGRARARTADAVICYHGKYEVENQSTDTFGILSQTPCGNRDKVSVDCFWMNAPAFFNAYDDGGSDNLAFSIDTNKCNMDVFVATPVPLDASSASTTSNISRLGATPAGNTELDDLITAPTGRHPIDARHGGAQQIRQRKRCTAGGTASTSHGKGFLRNEQHLVQILDHLLPHIFMLSSSSTPSASFSYPPIMLVLKLTTAFALMGAASAAAVVQHGPTRAQCISSSLDQARARASQADAVVCYHGGYDLLNQNANTFGHLSSVKCGEEEVDVECFWMDDPAIFNAHDDGGPENIAYSLDTNKCTWDHFWRSLNCQGGST</sequence>
<dbReference type="PANTHER" id="PTHR40845:SF1">
    <property type="match status" value="1"/>
</dbReference>
<accession>W3VQJ1</accession>
<dbReference type="AlphaFoldDB" id="W3VQJ1"/>
<evidence type="ECO:0000259" key="1">
    <source>
        <dbReference type="Pfam" id="PF25411"/>
    </source>
</evidence>
<feature type="domain" description="DUF7888" evidence="1">
    <location>
        <begin position="74"/>
        <end position="149"/>
    </location>
</feature>
<proteinExistence type="predicted"/>
<dbReference type="Proteomes" id="UP000019462">
    <property type="component" value="Unassembled WGS sequence"/>
</dbReference>
<dbReference type="EMBL" id="AWNI01000009">
    <property type="protein sequence ID" value="ETS63067.1"/>
    <property type="molecule type" value="Genomic_DNA"/>
</dbReference>
<dbReference type="Pfam" id="PF25411">
    <property type="entry name" value="DUF7888"/>
    <property type="match status" value="2"/>
</dbReference>
<comment type="caution">
    <text evidence="2">The sequence shown here is derived from an EMBL/GenBank/DDBJ whole genome shotgun (WGS) entry which is preliminary data.</text>
</comment>
<evidence type="ECO:0000313" key="3">
    <source>
        <dbReference type="Proteomes" id="UP000019462"/>
    </source>
</evidence>
<dbReference type="InterPro" id="IPR057210">
    <property type="entry name" value="DUF7888"/>
</dbReference>
<organism evidence="2 3">
    <name type="scientific">Moesziomyces aphidis</name>
    <name type="common">Pseudozyma aphidis</name>
    <dbReference type="NCBI Taxonomy" id="84754"/>
    <lineage>
        <taxon>Eukaryota</taxon>
        <taxon>Fungi</taxon>
        <taxon>Dikarya</taxon>
        <taxon>Basidiomycota</taxon>
        <taxon>Ustilaginomycotina</taxon>
        <taxon>Ustilaginomycetes</taxon>
        <taxon>Ustilaginales</taxon>
        <taxon>Ustilaginaceae</taxon>
        <taxon>Moesziomyces</taxon>
    </lineage>
</organism>
<evidence type="ECO:0000313" key="2">
    <source>
        <dbReference type="EMBL" id="ETS63067.1"/>
    </source>
</evidence>
<reference evidence="2 3" key="1">
    <citation type="journal article" date="2014" name="Genome Announc.">
        <title>Genome sequence of the basidiomycetous fungus Pseudozyma aphidis DSM70725, an efficient producer of biosurfactant mannosylerythritol lipids.</title>
        <authorList>
            <person name="Lorenz S."/>
            <person name="Guenther M."/>
            <person name="Grumaz C."/>
            <person name="Rupp S."/>
            <person name="Zibek S."/>
            <person name="Sohn K."/>
        </authorList>
    </citation>
    <scope>NUCLEOTIDE SEQUENCE [LARGE SCALE GENOMIC DNA]</scope>
    <source>
        <strain evidence="3">ATCC 32657 / CBS 517.83 / DSM 70725 / JCM 10318 / NBRC 10182 / NRRL Y-7954 / St-0401</strain>
    </source>
</reference>
<gene>
    <name evidence="2" type="ORF">PaG_02842</name>
</gene>
<feature type="domain" description="DUF7888" evidence="1">
    <location>
        <begin position="299"/>
        <end position="385"/>
    </location>
</feature>